<proteinExistence type="predicted"/>
<dbReference type="Gene3D" id="1.10.10.60">
    <property type="entry name" value="Homeodomain-like"/>
    <property type="match status" value="2"/>
</dbReference>
<evidence type="ECO:0000313" key="5">
    <source>
        <dbReference type="EMBL" id="CDN88139.1"/>
    </source>
</evidence>
<protein>
    <submittedName>
        <fullName evidence="5">Transcriptional regulator, AraC family protein</fullName>
    </submittedName>
</protein>
<dbReference type="Pfam" id="PF12833">
    <property type="entry name" value="HTH_18"/>
    <property type="match status" value="1"/>
</dbReference>
<evidence type="ECO:0000256" key="2">
    <source>
        <dbReference type="ARBA" id="ARBA00023125"/>
    </source>
</evidence>
<organism evidence="5 6">
    <name type="scientific">Hydrogenophaga intermedia</name>
    <dbReference type="NCBI Taxonomy" id="65786"/>
    <lineage>
        <taxon>Bacteria</taxon>
        <taxon>Pseudomonadati</taxon>
        <taxon>Pseudomonadota</taxon>
        <taxon>Betaproteobacteria</taxon>
        <taxon>Burkholderiales</taxon>
        <taxon>Comamonadaceae</taxon>
        <taxon>Hydrogenophaga</taxon>
    </lineage>
</organism>
<dbReference type="SMART" id="SM00342">
    <property type="entry name" value="HTH_ARAC"/>
    <property type="match status" value="1"/>
</dbReference>
<dbReference type="Pfam" id="PF12852">
    <property type="entry name" value="Cupin_6"/>
    <property type="match status" value="1"/>
</dbReference>
<keyword evidence="2" id="KW-0238">DNA-binding</keyword>
<dbReference type="GO" id="GO:0003700">
    <property type="term" value="F:DNA-binding transcription factor activity"/>
    <property type="evidence" value="ECO:0007669"/>
    <property type="project" value="InterPro"/>
</dbReference>
<dbReference type="AlphaFoldDB" id="A0A1L1PK66"/>
<dbReference type="InterPro" id="IPR018060">
    <property type="entry name" value="HTH_AraC"/>
</dbReference>
<dbReference type="InterPro" id="IPR050204">
    <property type="entry name" value="AraC_XylS_family_regulators"/>
</dbReference>
<dbReference type="Proteomes" id="UP000028878">
    <property type="component" value="Unassembled WGS sequence"/>
</dbReference>
<dbReference type="PANTHER" id="PTHR46796">
    <property type="entry name" value="HTH-TYPE TRANSCRIPTIONAL ACTIVATOR RHAS-RELATED"/>
    <property type="match status" value="1"/>
</dbReference>
<keyword evidence="6" id="KW-1185">Reference proteome</keyword>
<sequence length="339" mass="36980">MGKGAGKMNRMSSAPAPLPNDPLGRTLHLLRLCGTLYCRAELTAPWAVDMPALPGMLMFHVVTAGRGWIEVPGAPPQPLLPGSLTLVPRGAGHRITSDPHLPAEALFDIPVERISEHYEVMRHGGGGEPTQALCGVVRFDHLAGRRLIDSLPALVQIDSWSEDDASWLQSTLRFITREAGALRPGGETVITRLADILVIQALRAWLDSAPEATTGWLAALRDRQIGQALALMHARPEEAWSVESLAREVGMSRSAFSARFTALVGEPALQYLTQWRLQLARAWLQEGPQPLAQLAGRVGYQSEAAFCRAFKRHFGVSPGSVRQPLPDWTRPPTNIKETA</sequence>
<dbReference type="InterPro" id="IPR009057">
    <property type="entry name" value="Homeodomain-like_sf"/>
</dbReference>
<evidence type="ECO:0000256" key="1">
    <source>
        <dbReference type="ARBA" id="ARBA00023015"/>
    </source>
</evidence>
<dbReference type="SUPFAM" id="SSF46689">
    <property type="entry name" value="Homeodomain-like"/>
    <property type="match status" value="2"/>
</dbReference>
<dbReference type="PROSITE" id="PS01124">
    <property type="entry name" value="HTH_ARAC_FAMILY_2"/>
    <property type="match status" value="1"/>
</dbReference>
<dbReference type="InterPro" id="IPR037923">
    <property type="entry name" value="HTH-like"/>
</dbReference>
<keyword evidence="3" id="KW-0804">Transcription</keyword>
<dbReference type="PANTHER" id="PTHR46796:SF7">
    <property type="entry name" value="ARAC FAMILY TRANSCRIPTIONAL REGULATOR"/>
    <property type="match status" value="1"/>
</dbReference>
<keyword evidence="1" id="KW-0805">Transcription regulation</keyword>
<dbReference type="EMBL" id="CCAE010000019">
    <property type="protein sequence ID" value="CDN88139.1"/>
    <property type="molecule type" value="Genomic_DNA"/>
</dbReference>
<reference evidence="6" key="1">
    <citation type="submission" date="2014-11" db="EMBL/GenBank/DDBJ databases">
        <title>Draft genome sequence of Hydrogenophaga intermedia S1.</title>
        <authorList>
            <person name="Gan H.M."/>
            <person name="Chew T.H."/>
            <person name="Stolz A."/>
        </authorList>
    </citation>
    <scope>NUCLEOTIDE SEQUENCE [LARGE SCALE GENOMIC DNA]</scope>
    <source>
        <strain evidence="6">S1</strain>
    </source>
</reference>
<feature type="domain" description="HTH araC/xylS-type" evidence="4">
    <location>
        <begin position="226"/>
        <end position="324"/>
    </location>
</feature>
<dbReference type="InterPro" id="IPR032783">
    <property type="entry name" value="AraC_lig"/>
</dbReference>
<evidence type="ECO:0000256" key="3">
    <source>
        <dbReference type="ARBA" id="ARBA00023163"/>
    </source>
</evidence>
<gene>
    <name evidence="5" type="ORF">BN948_02571</name>
</gene>
<dbReference type="InterPro" id="IPR020449">
    <property type="entry name" value="Tscrpt_reg_AraC-type_HTH"/>
</dbReference>
<name>A0A1L1PK66_HYDIT</name>
<evidence type="ECO:0000259" key="4">
    <source>
        <dbReference type="PROSITE" id="PS01124"/>
    </source>
</evidence>
<dbReference type="GO" id="GO:0043565">
    <property type="term" value="F:sequence-specific DNA binding"/>
    <property type="evidence" value="ECO:0007669"/>
    <property type="project" value="InterPro"/>
</dbReference>
<dbReference type="SUPFAM" id="SSF51215">
    <property type="entry name" value="Regulatory protein AraC"/>
    <property type="match status" value="1"/>
</dbReference>
<evidence type="ECO:0000313" key="6">
    <source>
        <dbReference type="Proteomes" id="UP000028878"/>
    </source>
</evidence>
<accession>A0A1L1PK66</accession>
<dbReference type="PRINTS" id="PR00032">
    <property type="entry name" value="HTHARAC"/>
</dbReference>